<evidence type="ECO:0000313" key="2">
    <source>
        <dbReference type="EMBL" id="MBZ2386866.1"/>
    </source>
</evidence>
<evidence type="ECO:0008006" key="4">
    <source>
        <dbReference type="Google" id="ProtNLM"/>
    </source>
</evidence>
<feature type="transmembrane region" description="Helical" evidence="1">
    <location>
        <begin position="12"/>
        <end position="29"/>
    </location>
</feature>
<keyword evidence="1" id="KW-0472">Membrane</keyword>
<keyword evidence="1" id="KW-0812">Transmembrane</keyword>
<comment type="caution">
    <text evidence="2">The sequence shown here is derived from an EMBL/GenBank/DDBJ whole genome shotgun (WGS) entry which is preliminary data.</text>
</comment>
<accession>A0ABS7SZB0</accession>
<dbReference type="EMBL" id="JAIPME010000002">
    <property type="protein sequence ID" value="MBZ2386866.1"/>
    <property type="molecule type" value="Genomic_DNA"/>
</dbReference>
<name>A0ABS7SZB0_9FIRM</name>
<sequence length="100" mass="11648">MASVYTIKVYESWYFFAIFLILALVFLLYQNHIGIRVDKKIGTCLGDLPKKDTYKYYIGAFLNILAINLTISLDMKFIVLVGLASAYLFYESYKMIENNY</sequence>
<keyword evidence="1" id="KW-1133">Transmembrane helix</keyword>
<organism evidence="2 3">
    <name type="scientific">Anaerococcus murdochii</name>
    <dbReference type="NCBI Taxonomy" id="411577"/>
    <lineage>
        <taxon>Bacteria</taxon>
        <taxon>Bacillati</taxon>
        <taxon>Bacillota</taxon>
        <taxon>Tissierellia</taxon>
        <taxon>Tissierellales</taxon>
        <taxon>Peptoniphilaceae</taxon>
        <taxon>Anaerococcus</taxon>
    </lineage>
</organism>
<evidence type="ECO:0000313" key="3">
    <source>
        <dbReference type="Proteomes" id="UP000734271"/>
    </source>
</evidence>
<feature type="transmembrane region" description="Helical" evidence="1">
    <location>
        <begin position="60"/>
        <end position="90"/>
    </location>
</feature>
<evidence type="ECO:0000256" key="1">
    <source>
        <dbReference type="SAM" id="Phobius"/>
    </source>
</evidence>
<proteinExistence type="predicted"/>
<gene>
    <name evidence="2" type="ORF">K8P03_06180</name>
</gene>
<dbReference type="Proteomes" id="UP000734271">
    <property type="component" value="Unassembled WGS sequence"/>
</dbReference>
<protein>
    <recommendedName>
        <fullName evidence="4">DUF3784 domain-containing protein</fullName>
    </recommendedName>
</protein>
<reference evidence="2 3" key="1">
    <citation type="submission" date="2021-08" db="EMBL/GenBank/DDBJ databases">
        <title>FDA dAtabase for Regulatory Grade micrObial Sequences (FDA-ARGOS): Supporting development and validation of Infectious Disease Dx tests.</title>
        <authorList>
            <person name="Sproer C."/>
            <person name="Gronow S."/>
            <person name="Severitt S."/>
            <person name="Schroder I."/>
            <person name="Tallon L."/>
            <person name="Sadzewicz L."/>
            <person name="Zhao X."/>
            <person name="Boylan J."/>
            <person name="Ott S."/>
            <person name="Bowen H."/>
            <person name="Vavikolanu K."/>
            <person name="Hazen T."/>
            <person name="Aluvathingal J."/>
            <person name="Nadendla S."/>
            <person name="Lowell S."/>
            <person name="Myers T."/>
            <person name="Yan Y."/>
            <person name="Sichtig H."/>
        </authorList>
    </citation>
    <scope>NUCLEOTIDE SEQUENCE [LARGE SCALE GENOMIC DNA]</scope>
    <source>
        <strain evidence="2 3">FDAARGOS_1460</strain>
    </source>
</reference>
<dbReference type="RefSeq" id="WP_223419401.1">
    <property type="nucleotide sequence ID" value="NZ_JAIPME010000002.1"/>
</dbReference>
<keyword evidence="3" id="KW-1185">Reference proteome</keyword>